<dbReference type="EC" id="2.3.1.35" evidence="3"/>
<sequence>MEVFNRFIAPKGFKFGAAYAGIKVSGKDIGLIFSEQPAKSAAFYTTNVMAAAPVQVSKEHQTATMPQAIIVNSGNANAATGKKGLINAYKMAQVTGKELGIDPKSVLVCSTGLIGEQLPMKKIEDGIVKAVKGLNLMNGSLVAQSIMTTDKVTKSVSVQFELDGKLITLSGVAKGSGMIAPHMKLHQATMLAFICTDLRVSRKALYEIMTDVNERTFNSITVDGDTSTNDSVIMMANSLAENKKLHSGDKKLSIVAGAIEKVFSSLARQIVKDGEGSSKLLEITVKGANDYKDAKQVAKTIANSNLVKTAFYGKDANWGRILAAAGRSGVEFDPSKVKLSFDGLELVKGGLGVKVDRRSLSPIMRKYNIKVELDLCQGKSQASYLTTDLTEEYVKLNAEYST</sequence>
<dbReference type="GO" id="GO:0004358">
    <property type="term" value="F:L-glutamate N-acetyltransferase activity, acting on acetyl-L-ornithine as donor"/>
    <property type="evidence" value="ECO:0007669"/>
    <property type="project" value="UniProtKB-EC"/>
</dbReference>
<comment type="catalytic activity">
    <reaction evidence="9">
        <text>N(2)-acetyl-L-ornithine + L-glutamate = N-acetyl-L-glutamate + L-ornithine</text>
        <dbReference type="Rhea" id="RHEA:15349"/>
        <dbReference type="ChEBI" id="CHEBI:29985"/>
        <dbReference type="ChEBI" id="CHEBI:44337"/>
        <dbReference type="ChEBI" id="CHEBI:46911"/>
        <dbReference type="ChEBI" id="CHEBI:57805"/>
        <dbReference type="EC" id="2.3.1.35"/>
    </reaction>
</comment>
<evidence type="ECO:0000256" key="8">
    <source>
        <dbReference type="ARBA" id="ARBA00023315"/>
    </source>
</evidence>
<evidence type="ECO:0000256" key="4">
    <source>
        <dbReference type="ARBA" id="ARBA00022571"/>
    </source>
</evidence>
<dbReference type="NCBIfam" id="NF003802">
    <property type="entry name" value="PRK05388.1"/>
    <property type="match status" value="1"/>
</dbReference>
<keyword evidence="6" id="KW-0808">Transferase</keyword>
<dbReference type="Gene3D" id="3.30.2330.10">
    <property type="entry name" value="arginine biosynthesis bifunctional protein suprefamily"/>
    <property type="match status" value="1"/>
</dbReference>
<dbReference type="InterPro" id="IPR042195">
    <property type="entry name" value="ArgJ_beta_C"/>
</dbReference>
<comment type="caution">
    <text evidence="10">The sequence shown here is derived from an EMBL/GenBank/DDBJ whole genome shotgun (WGS) entry which is preliminary data.</text>
</comment>
<keyword evidence="5" id="KW-0028">Amino-acid biosynthesis</keyword>
<evidence type="ECO:0000256" key="9">
    <source>
        <dbReference type="ARBA" id="ARBA00049439"/>
    </source>
</evidence>
<organism evidence="10">
    <name type="scientific">marine sediment metagenome</name>
    <dbReference type="NCBI Taxonomy" id="412755"/>
    <lineage>
        <taxon>unclassified sequences</taxon>
        <taxon>metagenomes</taxon>
        <taxon>ecological metagenomes</taxon>
    </lineage>
</organism>
<keyword evidence="7" id="KW-0068">Autocatalytic cleavage</keyword>
<dbReference type="InterPro" id="IPR002813">
    <property type="entry name" value="Arg_biosynth_ArgJ"/>
</dbReference>
<dbReference type="PANTHER" id="PTHR23100">
    <property type="entry name" value="ARGININE BIOSYNTHESIS BIFUNCTIONAL PROTEIN ARGJ"/>
    <property type="match status" value="1"/>
</dbReference>
<name>A0A0F9PZ52_9ZZZZ</name>
<evidence type="ECO:0000313" key="10">
    <source>
        <dbReference type="EMBL" id="KKN06276.1"/>
    </source>
</evidence>
<proteinExistence type="inferred from homology"/>
<dbReference type="GO" id="GO:0006526">
    <property type="term" value="P:L-arginine biosynthetic process"/>
    <property type="evidence" value="ECO:0007669"/>
    <property type="project" value="UniProtKB-KW"/>
</dbReference>
<dbReference type="InterPro" id="IPR016117">
    <property type="entry name" value="ArgJ-like_dom_sf"/>
</dbReference>
<evidence type="ECO:0000256" key="2">
    <source>
        <dbReference type="ARBA" id="ARBA00011475"/>
    </source>
</evidence>
<dbReference type="SUPFAM" id="SSF56266">
    <property type="entry name" value="DmpA/ArgJ-like"/>
    <property type="match status" value="1"/>
</dbReference>
<dbReference type="FunFam" id="3.60.70.12:FF:000001">
    <property type="entry name" value="Arginine biosynthesis bifunctional protein ArgJ, chloroplastic"/>
    <property type="match status" value="1"/>
</dbReference>
<keyword evidence="4" id="KW-0055">Arginine biosynthesis</keyword>
<dbReference type="GO" id="GO:0006592">
    <property type="term" value="P:ornithine biosynthetic process"/>
    <property type="evidence" value="ECO:0007669"/>
    <property type="project" value="TreeGrafter"/>
</dbReference>
<dbReference type="HAMAP" id="MF_01106">
    <property type="entry name" value="ArgJ"/>
    <property type="match status" value="1"/>
</dbReference>
<comment type="similarity">
    <text evidence="1">Belongs to the ArgJ family.</text>
</comment>
<dbReference type="EMBL" id="LAZR01004708">
    <property type="protein sequence ID" value="KKN06276.1"/>
    <property type="molecule type" value="Genomic_DNA"/>
</dbReference>
<gene>
    <name evidence="10" type="ORF">LCGC14_1078910</name>
</gene>
<dbReference type="Gene3D" id="3.10.20.340">
    <property type="entry name" value="ArgJ beta chain, C-terminal domain"/>
    <property type="match status" value="1"/>
</dbReference>
<evidence type="ECO:0000256" key="7">
    <source>
        <dbReference type="ARBA" id="ARBA00022813"/>
    </source>
</evidence>
<dbReference type="PANTHER" id="PTHR23100:SF0">
    <property type="entry name" value="ARGININE BIOSYNTHESIS BIFUNCTIONAL PROTEIN ARGJ, MITOCHONDRIAL"/>
    <property type="match status" value="1"/>
</dbReference>
<evidence type="ECO:0000256" key="5">
    <source>
        <dbReference type="ARBA" id="ARBA00022605"/>
    </source>
</evidence>
<reference evidence="10" key="1">
    <citation type="journal article" date="2015" name="Nature">
        <title>Complex archaea that bridge the gap between prokaryotes and eukaryotes.</title>
        <authorList>
            <person name="Spang A."/>
            <person name="Saw J.H."/>
            <person name="Jorgensen S.L."/>
            <person name="Zaremba-Niedzwiedzka K."/>
            <person name="Martijn J."/>
            <person name="Lind A.E."/>
            <person name="van Eijk R."/>
            <person name="Schleper C."/>
            <person name="Guy L."/>
            <person name="Ettema T.J."/>
        </authorList>
    </citation>
    <scope>NUCLEOTIDE SEQUENCE</scope>
</reference>
<evidence type="ECO:0000256" key="6">
    <source>
        <dbReference type="ARBA" id="ARBA00022679"/>
    </source>
</evidence>
<evidence type="ECO:0000256" key="3">
    <source>
        <dbReference type="ARBA" id="ARBA00013264"/>
    </source>
</evidence>
<keyword evidence="8" id="KW-0012">Acyltransferase</keyword>
<dbReference type="AlphaFoldDB" id="A0A0F9PZ52"/>
<evidence type="ECO:0000256" key="1">
    <source>
        <dbReference type="ARBA" id="ARBA00006774"/>
    </source>
</evidence>
<dbReference type="Gene3D" id="3.60.70.12">
    <property type="entry name" value="L-amino peptidase D-ALA esterase/amidase"/>
    <property type="match status" value="1"/>
</dbReference>
<dbReference type="NCBIfam" id="TIGR00120">
    <property type="entry name" value="ArgJ"/>
    <property type="match status" value="1"/>
</dbReference>
<comment type="subunit">
    <text evidence="2">Heterotetramer of two alpha and two beta chains.</text>
</comment>
<dbReference type="CDD" id="cd02152">
    <property type="entry name" value="OAT"/>
    <property type="match status" value="1"/>
</dbReference>
<dbReference type="GO" id="GO:0004042">
    <property type="term" value="F:L-glutamate N-acetyltransferase activity"/>
    <property type="evidence" value="ECO:0007669"/>
    <property type="project" value="TreeGrafter"/>
</dbReference>
<protein>
    <recommendedName>
        <fullName evidence="3">glutamate N-acetyltransferase</fullName>
        <ecNumber evidence="3">2.3.1.35</ecNumber>
    </recommendedName>
</protein>
<dbReference type="Pfam" id="PF01960">
    <property type="entry name" value="ArgJ"/>
    <property type="match status" value="1"/>
</dbReference>
<accession>A0A0F9PZ52</accession>
<dbReference type="FunFam" id="3.10.20.340:FF:000001">
    <property type="entry name" value="Arginine biosynthesis bifunctional protein ArgJ, chloroplastic"/>
    <property type="match status" value="1"/>
</dbReference>